<dbReference type="Pfam" id="PF00035">
    <property type="entry name" value="dsrm"/>
    <property type="match status" value="2"/>
</dbReference>
<dbReference type="RefSeq" id="XP_032041226.1">
    <property type="nucleotide sequence ID" value="XM_032185335.1"/>
</dbReference>
<dbReference type="SUPFAM" id="SSF54768">
    <property type="entry name" value="dsRNA-binding domain-like"/>
    <property type="match status" value="2"/>
</dbReference>
<feature type="binding site" evidence="10">
    <location>
        <position position="323"/>
    </location>
    <ligand>
        <name>ATP</name>
        <dbReference type="ChEBI" id="CHEBI:30616"/>
    </ligand>
</feature>
<organism evidence="14 15">
    <name type="scientific">Aythya fuligula</name>
    <name type="common">Tufted duck</name>
    <name type="synonym">Anas fuligula</name>
    <dbReference type="NCBI Taxonomy" id="219594"/>
    <lineage>
        <taxon>Eukaryota</taxon>
        <taxon>Metazoa</taxon>
        <taxon>Chordata</taxon>
        <taxon>Craniata</taxon>
        <taxon>Vertebrata</taxon>
        <taxon>Euteleostomi</taxon>
        <taxon>Archelosauria</taxon>
        <taxon>Archosauria</taxon>
        <taxon>Dinosauria</taxon>
        <taxon>Saurischia</taxon>
        <taxon>Theropoda</taxon>
        <taxon>Coelurosauria</taxon>
        <taxon>Aves</taxon>
        <taxon>Neognathae</taxon>
        <taxon>Galloanserae</taxon>
        <taxon>Anseriformes</taxon>
        <taxon>Anatidae</taxon>
        <taxon>Aythyinae</taxon>
        <taxon>Aythya</taxon>
    </lineage>
</organism>
<evidence type="ECO:0000256" key="8">
    <source>
        <dbReference type="ARBA" id="ARBA00037982"/>
    </source>
</evidence>
<keyword evidence="9" id="KW-0694">RNA-binding</keyword>
<dbReference type="GO" id="GO:0003723">
    <property type="term" value="F:RNA binding"/>
    <property type="evidence" value="ECO:0007669"/>
    <property type="project" value="UniProtKB-UniRule"/>
</dbReference>
<evidence type="ECO:0000256" key="2">
    <source>
        <dbReference type="ARBA" id="ARBA00022527"/>
    </source>
</evidence>
<dbReference type="AlphaFoldDB" id="A0A6J3CQ75"/>
<dbReference type="Gene3D" id="3.30.200.20">
    <property type="entry name" value="Phosphorylase Kinase, domain 1"/>
    <property type="match status" value="1"/>
</dbReference>
<dbReference type="PROSITE" id="PS00108">
    <property type="entry name" value="PROTEIN_KINASE_ST"/>
    <property type="match status" value="1"/>
</dbReference>
<reference evidence="15" key="1">
    <citation type="submission" date="2025-08" db="UniProtKB">
        <authorList>
            <consortium name="RefSeq"/>
        </authorList>
    </citation>
    <scope>IDENTIFICATION</scope>
    <source>
        <tissue evidence="15">Lung</tissue>
    </source>
</reference>
<dbReference type="KEGG" id="aful:116488044"/>
<dbReference type="GeneID" id="116488044"/>
<dbReference type="Proteomes" id="UP000504639">
    <property type="component" value="Chromosome 3"/>
</dbReference>
<evidence type="ECO:0000313" key="15">
    <source>
        <dbReference type="RefSeq" id="XP_032041226.1"/>
    </source>
</evidence>
<dbReference type="GO" id="GO:0005737">
    <property type="term" value="C:cytoplasm"/>
    <property type="evidence" value="ECO:0007669"/>
    <property type="project" value="TreeGrafter"/>
</dbReference>
<proteinExistence type="inferred from homology"/>
<dbReference type="SMART" id="SM00358">
    <property type="entry name" value="DSRM"/>
    <property type="match status" value="2"/>
</dbReference>
<name>A0A6J3CQ75_AYTFU</name>
<feature type="domain" description="Protein kinase" evidence="12">
    <location>
        <begin position="294"/>
        <end position="556"/>
    </location>
</feature>
<protein>
    <recommendedName>
        <fullName evidence="1">non-specific serine/threonine protein kinase</fullName>
        <ecNumber evidence="1">2.7.11.1</ecNumber>
    </recommendedName>
</protein>
<feature type="domain" description="DRBM" evidence="13">
    <location>
        <begin position="20"/>
        <end position="88"/>
    </location>
</feature>
<keyword evidence="6 15" id="KW-0418">Kinase</keyword>
<dbReference type="GO" id="GO:0005634">
    <property type="term" value="C:nucleus"/>
    <property type="evidence" value="ECO:0007669"/>
    <property type="project" value="TreeGrafter"/>
</dbReference>
<evidence type="ECO:0000256" key="10">
    <source>
        <dbReference type="PROSITE-ProRule" id="PRU10141"/>
    </source>
</evidence>
<dbReference type="EC" id="2.7.11.1" evidence="1"/>
<dbReference type="PROSITE" id="PS50011">
    <property type="entry name" value="PROTEIN_KINASE_DOM"/>
    <property type="match status" value="1"/>
</dbReference>
<dbReference type="InterPro" id="IPR050339">
    <property type="entry name" value="CC_SR_Kinase"/>
</dbReference>
<dbReference type="PANTHER" id="PTHR11042:SF163">
    <property type="entry name" value="INTERFERON-INDUCED, DOUBLE-STRANDED RNA-ACTIVATED PROTEIN KINASE"/>
    <property type="match status" value="1"/>
</dbReference>
<feature type="compositionally biased region" description="Polar residues" evidence="11">
    <location>
        <begin position="190"/>
        <end position="202"/>
    </location>
</feature>
<feature type="region of interest" description="Disordered" evidence="11">
    <location>
        <begin position="258"/>
        <end position="284"/>
    </location>
</feature>
<dbReference type="CTD" id="5610"/>
<sequence length="567" mass="64127">MAVNIYRVFVLRYCAKMERECMGKINSYCQRNKLQLDYVTVDMKGPSHDPEFKVVVKINNVEYGSGSAKSKKEAKAVAAKNTWEMIEQEQNSHSNMPAPEQMTSPVTSRFGLAVDVRFTVDYVSLLNDYSQKKLLVVNYNNISRVGDAHEPTFSCSCTISGHILGRGTGNSLGAAKQAAAKEAYEKLQSEKSITSPSASEPNSPGELAPSGGVRFKDTDAYLAEKMKDMLPSEKASPLQRNGQNSAIKATRKLAANFNNANNKEEKKMSDSNKSLPNNSEENEYTADERFLKDYKNIKPIGEGGFGNVFKATAKIDEMTYAVKRVELKMKVKREVQGLARLEHKYIVRYYCSWEGLDYVTYPDSRQRSETKIPCLFIQIEFCEQGTLEDWIEKNGKNPKKQSYQDMAQNKFLQILEGVNYIHSQGLIHRDLKPQNIFISRDGQIKIGDFGLVTSVTYETLTGNRGTKSYMAPEQFSDKYGKEVDIYALGLIWFEILSALASRHEKITIWPEVRESKFPEGFAERFKTQAPIIKKMLSKDASKRPHASEILELLKSVDKDNSRKVHTQ</sequence>
<evidence type="ECO:0000256" key="11">
    <source>
        <dbReference type="SAM" id="MobiDB-lite"/>
    </source>
</evidence>
<dbReference type="InterPro" id="IPR017441">
    <property type="entry name" value="Protein_kinase_ATP_BS"/>
</dbReference>
<evidence type="ECO:0000256" key="5">
    <source>
        <dbReference type="ARBA" id="ARBA00022741"/>
    </source>
</evidence>
<evidence type="ECO:0000313" key="14">
    <source>
        <dbReference type="Proteomes" id="UP000504639"/>
    </source>
</evidence>
<keyword evidence="14" id="KW-1185">Reference proteome</keyword>
<evidence type="ECO:0000259" key="12">
    <source>
        <dbReference type="PROSITE" id="PS50011"/>
    </source>
</evidence>
<keyword evidence="7 10" id="KW-0067">ATP-binding</keyword>
<gene>
    <name evidence="15" type="primary">EIF2AK2</name>
</gene>
<evidence type="ECO:0000256" key="7">
    <source>
        <dbReference type="ARBA" id="ARBA00022840"/>
    </source>
</evidence>
<keyword evidence="5 10" id="KW-0547">Nucleotide-binding</keyword>
<dbReference type="InterPro" id="IPR011009">
    <property type="entry name" value="Kinase-like_dom_sf"/>
</dbReference>
<keyword evidence="2" id="KW-0723">Serine/threonine-protein kinase</keyword>
<dbReference type="PROSITE" id="PS50137">
    <property type="entry name" value="DS_RBD"/>
    <property type="match status" value="2"/>
</dbReference>
<dbReference type="InterPro" id="IPR008271">
    <property type="entry name" value="Ser/Thr_kinase_AS"/>
</dbReference>
<dbReference type="Gene3D" id="3.30.160.20">
    <property type="match status" value="2"/>
</dbReference>
<dbReference type="PROSITE" id="PS00107">
    <property type="entry name" value="PROTEIN_KINASE_ATP"/>
    <property type="match status" value="1"/>
</dbReference>
<dbReference type="FunFam" id="1.10.510.10:FF:000251">
    <property type="entry name" value="eukaryotic translation initiation factor 2-alpha kinase 3"/>
    <property type="match status" value="1"/>
</dbReference>
<keyword evidence="3" id="KW-0597">Phosphoprotein</keyword>
<dbReference type="SMART" id="SM00220">
    <property type="entry name" value="S_TKc"/>
    <property type="match status" value="1"/>
</dbReference>
<dbReference type="InParanoid" id="A0A6J3CQ75"/>
<dbReference type="InterPro" id="IPR014720">
    <property type="entry name" value="dsRBD_dom"/>
</dbReference>
<dbReference type="SUPFAM" id="SSF56112">
    <property type="entry name" value="Protein kinase-like (PK-like)"/>
    <property type="match status" value="1"/>
</dbReference>
<evidence type="ECO:0000256" key="9">
    <source>
        <dbReference type="PROSITE-ProRule" id="PRU00266"/>
    </source>
</evidence>
<evidence type="ECO:0000256" key="1">
    <source>
        <dbReference type="ARBA" id="ARBA00012513"/>
    </source>
</evidence>
<evidence type="ECO:0000256" key="3">
    <source>
        <dbReference type="ARBA" id="ARBA00022553"/>
    </source>
</evidence>
<dbReference type="InterPro" id="IPR000719">
    <property type="entry name" value="Prot_kinase_dom"/>
</dbReference>
<keyword evidence="4" id="KW-0808">Transferase</keyword>
<comment type="similarity">
    <text evidence="8">Belongs to the protein kinase superfamily. Ser/Thr protein kinase family. GCN2 subfamily.</text>
</comment>
<dbReference type="PANTHER" id="PTHR11042">
    <property type="entry name" value="EUKARYOTIC TRANSLATION INITIATION FACTOR 2-ALPHA KINASE EIF2-ALPHA KINASE -RELATED"/>
    <property type="match status" value="1"/>
</dbReference>
<dbReference type="Gene3D" id="1.10.510.10">
    <property type="entry name" value="Transferase(Phosphotransferase) domain 1"/>
    <property type="match status" value="1"/>
</dbReference>
<accession>A0A6J3CQ75</accession>
<evidence type="ECO:0000256" key="4">
    <source>
        <dbReference type="ARBA" id="ARBA00022679"/>
    </source>
</evidence>
<dbReference type="GO" id="GO:0005524">
    <property type="term" value="F:ATP binding"/>
    <property type="evidence" value="ECO:0007669"/>
    <property type="project" value="UniProtKB-UniRule"/>
</dbReference>
<evidence type="ECO:0000259" key="13">
    <source>
        <dbReference type="PROSITE" id="PS50137"/>
    </source>
</evidence>
<dbReference type="Pfam" id="PF00069">
    <property type="entry name" value="Pkinase"/>
    <property type="match status" value="1"/>
</dbReference>
<feature type="region of interest" description="Disordered" evidence="11">
    <location>
        <begin position="186"/>
        <end position="214"/>
    </location>
</feature>
<dbReference type="GO" id="GO:0004694">
    <property type="term" value="F:eukaryotic translation initiation factor 2alpha kinase activity"/>
    <property type="evidence" value="ECO:0007669"/>
    <property type="project" value="TreeGrafter"/>
</dbReference>
<feature type="domain" description="DRBM" evidence="13">
    <location>
        <begin position="121"/>
        <end position="189"/>
    </location>
</feature>
<evidence type="ECO:0000256" key="6">
    <source>
        <dbReference type="ARBA" id="ARBA00022777"/>
    </source>
</evidence>